<protein>
    <submittedName>
        <fullName evidence="2">Uncharacterized protein</fullName>
    </submittedName>
</protein>
<evidence type="ECO:0000256" key="1">
    <source>
        <dbReference type="SAM" id="MobiDB-lite"/>
    </source>
</evidence>
<evidence type="ECO:0000313" key="3">
    <source>
        <dbReference type="Proteomes" id="UP001218218"/>
    </source>
</evidence>
<feature type="compositionally biased region" description="Basic residues" evidence="1">
    <location>
        <begin position="88"/>
        <end position="100"/>
    </location>
</feature>
<feature type="region of interest" description="Disordered" evidence="1">
    <location>
        <begin position="83"/>
        <end position="108"/>
    </location>
</feature>
<dbReference type="Proteomes" id="UP001218218">
    <property type="component" value="Unassembled WGS sequence"/>
</dbReference>
<proteinExistence type="predicted"/>
<name>A0AAD7EHG1_9AGAR</name>
<reference evidence="2" key="1">
    <citation type="submission" date="2023-03" db="EMBL/GenBank/DDBJ databases">
        <title>Massive genome expansion in bonnet fungi (Mycena s.s.) driven by repeated elements and novel gene families across ecological guilds.</title>
        <authorList>
            <consortium name="Lawrence Berkeley National Laboratory"/>
            <person name="Harder C.B."/>
            <person name="Miyauchi S."/>
            <person name="Viragh M."/>
            <person name="Kuo A."/>
            <person name="Thoen E."/>
            <person name="Andreopoulos B."/>
            <person name="Lu D."/>
            <person name="Skrede I."/>
            <person name="Drula E."/>
            <person name="Henrissat B."/>
            <person name="Morin E."/>
            <person name="Kohler A."/>
            <person name="Barry K."/>
            <person name="LaButti K."/>
            <person name="Morin E."/>
            <person name="Salamov A."/>
            <person name="Lipzen A."/>
            <person name="Mereny Z."/>
            <person name="Hegedus B."/>
            <person name="Baldrian P."/>
            <person name="Stursova M."/>
            <person name="Weitz H."/>
            <person name="Taylor A."/>
            <person name="Grigoriev I.V."/>
            <person name="Nagy L.G."/>
            <person name="Martin F."/>
            <person name="Kauserud H."/>
        </authorList>
    </citation>
    <scope>NUCLEOTIDE SEQUENCE</scope>
    <source>
        <strain evidence="2">CBHHK002</strain>
    </source>
</reference>
<keyword evidence="3" id="KW-1185">Reference proteome</keyword>
<organism evidence="2 3">
    <name type="scientific">Mycena albidolilacea</name>
    <dbReference type="NCBI Taxonomy" id="1033008"/>
    <lineage>
        <taxon>Eukaryota</taxon>
        <taxon>Fungi</taxon>
        <taxon>Dikarya</taxon>
        <taxon>Basidiomycota</taxon>
        <taxon>Agaricomycotina</taxon>
        <taxon>Agaricomycetes</taxon>
        <taxon>Agaricomycetidae</taxon>
        <taxon>Agaricales</taxon>
        <taxon>Marasmiineae</taxon>
        <taxon>Mycenaceae</taxon>
        <taxon>Mycena</taxon>
    </lineage>
</organism>
<evidence type="ECO:0000313" key="2">
    <source>
        <dbReference type="EMBL" id="KAJ7321385.1"/>
    </source>
</evidence>
<gene>
    <name evidence="2" type="ORF">DFH08DRAFT_1034003</name>
</gene>
<comment type="caution">
    <text evidence="2">The sequence shown here is derived from an EMBL/GenBank/DDBJ whole genome shotgun (WGS) entry which is preliminary data.</text>
</comment>
<dbReference type="AlphaFoldDB" id="A0AAD7EHG1"/>
<feature type="region of interest" description="Disordered" evidence="1">
    <location>
        <begin position="1"/>
        <end position="22"/>
    </location>
</feature>
<accession>A0AAD7EHG1</accession>
<sequence length="160" mass="17700">MESNARNEYAEMEVIGPKRQLPQSARHAAHHRDICLIKHDDDDHFILNMGGFHSFVRICRVLPASLTDVEPLIKDRVAFHKTASAKAQRARRNQRKRTAARKQETAQAKKWEAELAAAEADAADRASTRPLNGTAIKKMAVKKTAVLLDGTGIPVPSEGS</sequence>
<dbReference type="EMBL" id="JARIHO010000051">
    <property type="protein sequence ID" value="KAJ7321385.1"/>
    <property type="molecule type" value="Genomic_DNA"/>
</dbReference>